<evidence type="ECO:0000313" key="3">
    <source>
        <dbReference type="EMBL" id="MBO7748022.1"/>
    </source>
</evidence>
<proteinExistence type="predicted"/>
<evidence type="ECO:0000313" key="4">
    <source>
        <dbReference type="Proteomes" id="UP000670947"/>
    </source>
</evidence>
<feature type="domain" description="BIG2" evidence="2">
    <location>
        <begin position="216"/>
        <end position="298"/>
    </location>
</feature>
<name>A0ABS3WI73_9BACL</name>
<feature type="domain" description="BIG2" evidence="2">
    <location>
        <begin position="38"/>
        <end position="122"/>
    </location>
</feature>
<accession>A0ABS3WI73</accession>
<keyword evidence="4" id="KW-1185">Reference proteome</keyword>
<comment type="caution">
    <text evidence="3">The sequence shown here is derived from an EMBL/GenBank/DDBJ whole genome shotgun (WGS) entry which is preliminary data.</text>
</comment>
<feature type="domain" description="BIG2" evidence="2">
    <location>
        <begin position="302"/>
        <end position="384"/>
    </location>
</feature>
<dbReference type="SMART" id="SM00635">
    <property type="entry name" value="BID_2"/>
    <property type="match status" value="7"/>
</dbReference>
<dbReference type="SUPFAM" id="SSF49373">
    <property type="entry name" value="Invasin/intimin cell-adhesion fragments"/>
    <property type="match status" value="4"/>
</dbReference>
<dbReference type="Gene3D" id="2.60.40.1080">
    <property type="match status" value="8"/>
</dbReference>
<dbReference type="Proteomes" id="UP000670947">
    <property type="component" value="Unassembled WGS sequence"/>
</dbReference>
<gene>
    <name evidence="3" type="ORF">I8J29_27895</name>
</gene>
<feature type="signal peptide" evidence="1">
    <location>
        <begin position="1"/>
        <end position="35"/>
    </location>
</feature>
<dbReference type="InterPro" id="IPR008964">
    <property type="entry name" value="Invasin/intimin_cell_adhesion"/>
</dbReference>
<keyword evidence="1" id="KW-0732">Signal</keyword>
<feature type="domain" description="BIG2" evidence="2">
    <location>
        <begin position="133"/>
        <end position="212"/>
    </location>
</feature>
<reference evidence="3 4" key="1">
    <citation type="submission" date="2021-03" db="EMBL/GenBank/DDBJ databases">
        <title>Paenibacillus artemisicola MWE-103 whole genome sequence.</title>
        <authorList>
            <person name="Ham Y.J."/>
        </authorList>
    </citation>
    <scope>NUCLEOTIDE SEQUENCE [LARGE SCALE GENOMIC DNA]</scope>
    <source>
        <strain evidence="3 4">MWE-103</strain>
    </source>
</reference>
<feature type="domain" description="BIG2" evidence="2">
    <location>
        <begin position="480"/>
        <end position="553"/>
    </location>
</feature>
<organism evidence="3 4">
    <name type="scientific">Paenibacillus artemisiicola</name>
    <dbReference type="NCBI Taxonomy" id="1172618"/>
    <lineage>
        <taxon>Bacteria</taxon>
        <taxon>Bacillati</taxon>
        <taxon>Bacillota</taxon>
        <taxon>Bacilli</taxon>
        <taxon>Bacillales</taxon>
        <taxon>Paenibacillaceae</taxon>
        <taxon>Paenibacillus</taxon>
    </lineage>
</organism>
<feature type="domain" description="BIG2" evidence="2">
    <location>
        <begin position="557"/>
        <end position="637"/>
    </location>
</feature>
<dbReference type="EMBL" id="JAGGDJ010000045">
    <property type="protein sequence ID" value="MBO7748022.1"/>
    <property type="molecule type" value="Genomic_DNA"/>
</dbReference>
<feature type="chain" id="PRO_5045481403" evidence="1">
    <location>
        <begin position="36"/>
        <end position="724"/>
    </location>
</feature>
<evidence type="ECO:0000256" key="1">
    <source>
        <dbReference type="SAM" id="SignalP"/>
    </source>
</evidence>
<feature type="domain" description="BIG2" evidence="2">
    <location>
        <begin position="639"/>
        <end position="721"/>
    </location>
</feature>
<evidence type="ECO:0000259" key="2">
    <source>
        <dbReference type="SMART" id="SM00635"/>
    </source>
</evidence>
<dbReference type="InterPro" id="IPR003343">
    <property type="entry name" value="Big_2"/>
</dbReference>
<dbReference type="RefSeq" id="WP_208850631.1">
    <property type="nucleotide sequence ID" value="NZ_JAGGDJ010000045.1"/>
</dbReference>
<protein>
    <submittedName>
        <fullName evidence="3">Bacterial surface protein</fullName>
    </submittedName>
</protein>
<sequence length="724" mass="75169">MRKNAPAAPVALKPWLTALLAVVLMLSSFTGLAYAEDTVTGISFDNPPSPARIYIDDDALQLDVLASISGSSSLKNVTTDAAWSTSSSAVVKVTSGLLTAVAKGSATVTATYKGFKVSLPVTVDYLYDSVTIKNDGSAVDSAVDVKLGEKLAYDLAAAKSGSSDRDVTKDAIWTSSSTSIATVEDGEITLLAAGTTTITAKYKGRTDTVKLTVTSPYKSLSLAPNGLMEFTYGDNAQSLTATALTTAGAADDVTEEAAWTTSSASVVTVDKGVVTPVGNGTATITSTYLGVSGSVTVVVRPAYEAMRLTPKEDQNLTLKDEPVALAAVVLNGGEEPITVTDIADWTSSNVFAATVAKGVVTPKGIGTTVIKASYKGVTQQVNVTVYPTVASMSAAKDAIDVFLDDAVTLPKITATTIADETVDVSSLVNWTSSNTDVFDKADGKWKAKKTGTATLTGSIQAKTVTIKVTVHEQPLLLTADQANLSVVLGKEAKLPTMTMTYASGDEEDVTSLVTWKSSSANLIVKAPNVKGIQASSVTLTASYLGKSTTVRVTIEEEITKLLVDNTAPVFSPGRTYTIKVTGVYKSGKTISLASKMNWTMDPEELATVKGSSVKTLKEGTGKLTGSYQGKTLVLSVSVIGKLKKLTPTVKTLTLAPGANQAVKVSGEYEGGRVGDVTKAAAWTTGNSRVATVEDGVIAAVAKGTTYIRGTLEGKTVSIRVTVKP</sequence>